<protein>
    <submittedName>
        <fullName evidence="1">Uncharacterized protein</fullName>
    </submittedName>
</protein>
<sequence length="119" mass="13286">MASYFLLLLTLKMMALPLLLLEYNLNQAYIAANLCENKNKPQMHCNGKCHLKKQLNKATEVPGTQGEKESTKTALIDYCDVPPVFTMHACPTYTQDFTLSQDLRSAKGFCGAVFRPPIA</sequence>
<accession>A0A327QTU2</accession>
<gene>
    <name evidence="1" type="ORF">LX64_02321</name>
</gene>
<evidence type="ECO:0000313" key="2">
    <source>
        <dbReference type="Proteomes" id="UP000249547"/>
    </source>
</evidence>
<proteinExistence type="predicted"/>
<dbReference type="AlphaFoldDB" id="A0A327QTU2"/>
<dbReference type="EMBL" id="QLLL01000004">
    <property type="protein sequence ID" value="RAJ05167.1"/>
    <property type="molecule type" value="Genomic_DNA"/>
</dbReference>
<comment type="caution">
    <text evidence="1">The sequence shown here is derived from an EMBL/GenBank/DDBJ whole genome shotgun (WGS) entry which is preliminary data.</text>
</comment>
<keyword evidence="2" id="KW-1185">Reference proteome</keyword>
<evidence type="ECO:0000313" key="1">
    <source>
        <dbReference type="EMBL" id="RAJ05167.1"/>
    </source>
</evidence>
<organism evidence="1 2">
    <name type="scientific">Chitinophaga skermanii</name>
    <dbReference type="NCBI Taxonomy" id="331697"/>
    <lineage>
        <taxon>Bacteria</taxon>
        <taxon>Pseudomonadati</taxon>
        <taxon>Bacteroidota</taxon>
        <taxon>Chitinophagia</taxon>
        <taxon>Chitinophagales</taxon>
        <taxon>Chitinophagaceae</taxon>
        <taxon>Chitinophaga</taxon>
    </lineage>
</organism>
<dbReference type="Proteomes" id="UP000249547">
    <property type="component" value="Unassembled WGS sequence"/>
</dbReference>
<name>A0A327QTU2_9BACT</name>
<reference evidence="1 2" key="1">
    <citation type="submission" date="2018-06" db="EMBL/GenBank/DDBJ databases">
        <title>Genomic Encyclopedia of Archaeal and Bacterial Type Strains, Phase II (KMG-II): from individual species to whole genera.</title>
        <authorList>
            <person name="Goeker M."/>
        </authorList>
    </citation>
    <scope>NUCLEOTIDE SEQUENCE [LARGE SCALE GENOMIC DNA]</scope>
    <source>
        <strain evidence="1 2">DSM 23857</strain>
    </source>
</reference>